<evidence type="ECO:0000313" key="2">
    <source>
        <dbReference type="EMBL" id="KZZ94535.1"/>
    </source>
</evidence>
<sequence length="473" mass="51924">MYSNYPCRKFVPSQPSVQELLLQNMVVSNLYQFGNDVETLCDGWCRLHPINAMEVRKTLNILSEPNHNIKGAGIHLSQLRRYLNGTRPLSQWCRCRHKDRQHLDLIELNDWLYRTEINPLVLENPAPTFVTKGVYEARWIETNIYDKEYTPKPTSTTKQYHEYPGLISEEHLAGDVNNSPFKPQVAAHPSPSQLVDNSPFSDRSGSQESGPAVLIYPCGMSIGLVGYMPYSCPVHGTVYRPRGRFSRGRSCIVPDHQMMTFKDPALHASSAPGLSPTRPLLPDPMPQGSITPEPMSHGSTLAPDSTRTTLPASTPPGPIAQSPATASTAPRNDSPQEPELDVSISSGPVSVSSMPLDIAPAKPIVRLPVAVGSMTKENASHEASHRDPYWYAPIPLNFMPGGSKNSGVTTGKTAVKKSVFHFKGSDRPEFGSSSNDPSKQTNGTNMKGQVRKAIIPLQSHLDARAAEFKPVMA</sequence>
<keyword evidence="3" id="KW-1185">Reference proteome</keyword>
<dbReference type="Proteomes" id="UP000242877">
    <property type="component" value="Unassembled WGS sequence"/>
</dbReference>
<feature type="compositionally biased region" description="Polar residues" evidence="1">
    <location>
        <begin position="431"/>
        <end position="447"/>
    </location>
</feature>
<evidence type="ECO:0000313" key="3">
    <source>
        <dbReference type="Proteomes" id="UP000242877"/>
    </source>
</evidence>
<gene>
    <name evidence="2" type="ORF">AAP_01835</name>
</gene>
<dbReference type="EMBL" id="AZGZ01000006">
    <property type="protein sequence ID" value="KZZ94535.1"/>
    <property type="molecule type" value="Genomic_DNA"/>
</dbReference>
<dbReference type="VEuPathDB" id="FungiDB:AAP_01835"/>
<feature type="compositionally biased region" description="Polar residues" evidence="1">
    <location>
        <begin position="297"/>
        <end position="312"/>
    </location>
</feature>
<feature type="region of interest" description="Disordered" evidence="1">
    <location>
        <begin position="266"/>
        <end position="348"/>
    </location>
</feature>
<evidence type="ECO:0000256" key="1">
    <source>
        <dbReference type="SAM" id="MobiDB-lite"/>
    </source>
</evidence>
<feature type="region of interest" description="Disordered" evidence="1">
    <location>
        <begin position="178"/>
        <end position="208"/>
    </location>
</feature>
<organism evidence="2 3">
    <name type="scientific">Ascosphaera apis ARSEF 7405</name>
    <dbReference type="NCBI Taxonomy" id="392613"/>
    <lineage>
        <taxon>Eukaryota</taxon>
        <taxon>Fungi</taxon>
        <taxon>Dikarya</taxon>
        <taxon>Ascomycota</taxon>
        <taxon>Pezizomycotina</taxon>
        <taxon>Eurotiomycetes</taxon>
        <taxon>Eurotiomycetidae</taxon>
        <taxon>Onygenales</taxon>
        <taxon>Ascosphaeraceae</taxon>
        <taxon>Ascosphaera</taxon>
    </lineage>
</organism>
<proteinExistence type="predicted"/>
<dbReference type="AlphaFoldDB" id="A0A168AYQ3"/>
<name>A0A168AYQ3_9EURO</name>
<comment type="caution">
    <text evidence="2">The sequence shown here is derived from an EMBL/GenBank/DDBJ whole genome shotgun (WGS) entry which is preliminary data.</text>
</comment>
<feature type="region of interest" description="Disordered" evidence="1">
    <location>
        <begin position="423"/>
        <end position="447"/>
    </location>
</feature>
<reference evidence="2 3" key="1">
    <citation type="journal article" date="2016" name="Genome Biol. Evol.">
        <title>Divergent and convergent evolution of fungal pathogenicity.</title>
        <authorList>
            <person name="Shang Y."/>
            <person name="Xiao G."/>
            <person name="Zheng P."/>
            <person name="Cen K."/>
            <person name="Zhan S."/>
            <person name="Wang C."/>
        </authorList>
    </citation>
    <scope>NUCLEOTIDE SEQUENCE [LARGE SCALE GENOMIC DNA]</scope>
    <source>
        <strain evidence="2 3">ARSEF 7405</strain>
    </source>
</reference>
<protein>
    <submittedName>
        <fullName evidence="2">Uncharacterized protein</fullName>
    </submittedName>
</protein>
<feature type="compositionally biased region" description="Polar residues" evidence="1">
    <location>
        <begin position="190"/>
        <end position="208"/>
    </location>
</feature>
<feature type="compositionally biased region" description="Polar residues" evidence="1">
    <location>
        <begin position="322"/>
        <end position="335"/>
    </location>
</feature>
<accession>A0A168AYQ3</accession>